<dbReference type="SUPFAM" id="SSF46689">
    <property type="entry name" value="Homeodomain-like"/>
    <property type="match status" value="1"/>
</dbReference>
<keyword evidence="2" id="KW-0229">DNA integration</keyword>
<evidence type="ECO:0000256" key="3">
    <source>
        <dbReference type="ARBA" id="ARBA00023125"/>
    </source>
</evidence>
<dbReference type="Gene3D" id="3.40.50.1390">
    <property type="entry name" value="Resolvase, N-terminal catalytic domain"/>
    <property type="match status" value="1"/>
</dbReference>
<dbReference type="InterPro" id="IPR006120">
    <property type="entry name" value="Resolvase_HTH_dom"/>
</dbReference>
<dbReference type="Pfam" id="PF02796">
    <property type="entry name" value="HTH_7"/>
    <property type="match status" value="1"/>
</dbReference>
<dbReference type="Proteomes" id="UP001500192">
    <property type="component" value="Unassembled WGS sequence"/>
</dbReference>
<protein>
    <recommendedName>
        <fullName evidence="6">Resolvase/invertase-type recombinase catalytic domain-containing protein</fullName>
    </recommendedName>
</protein>
<dbReference type="InterPro" id="IPR006118">
    <property type="entry name" value="Recombinase_CS"/>
</dbReference>
<name>A0ABP8VTA9_9PSEU</name>
<proteinExistence type="inferred from homology"/>
<evidence type="ECO:0000259" key="6">
    <source>
        <dbReference type="PROSITE" id="PS51736"/>
    </source>
</evidence>
<dbReference type="InterPro" id="IPR050639">
    <property type="entry name" value="SSR_resolvase"/>
</dbReference>
<dbReference type="EMBL" id="BAABIB010000177">
    <property type="protein sequence ID" value="GAA4672093.1"/>
    <property type="molecule type" value="Genomic_DNA"/>
</dbReference>
<evidence type="ECO:0000313" key="8">
    <source>
        <dbReference type="Proteomes" id="UP001500192"/>
    </source>
</evidence>
<evidence type="ECO:0000256" key="1">
    <source>
        <dbReference type="ARBA" id="ARBA00009913"/>
    </source>
</evidence>
<dbReference type="Pfam" id="PF00239">
    <property type="entry name" value="Resolvase"/>
    <property type="match status" value="1"/>
</dbReference>
<keyword evidence="4" id="KW-0233">DNA recombination</keyword>
<dbReference type="RefSeq" id="WP_346056971.1">
    <property type="nucleotide sequence ID" value="NZ_BAABIB010000177.1"/>
</dbReference>
<dbReference type="CDD" id="cd00569">
    <property type="entry name" value="HTH_Hin_like"/>
    <property type="match status" value="1"/>
</dbReference>
<gene>
    <name evidence="7" type="ORF">GCM10023214_78660</name>
</gene>
<dbReference type="PANTHER" id="PTHR30461:SF2">
    <property type="entry name" value="SERINE RECOMBINASE PINE-RELATED"/>
    <property type="match status" value="1"/>
</dbReference>
<keyword evidence="3" id="KW-0238">DNA-binding</keyword>
<dbReference type="PROSITE" id="PS51736">
    <property type="entry name" value="RECOMBINASES_3"/>
    <property type="match status" value="1"/>
</dbReference>
<dbReference type="PROSITE" id="PS00397">
    <property type="entry name" value="RECOMBINASES_1"/>
    <property type="match status" value="1"/>
</dbReference>
<feature type="domain" description="Resolvase/invertase-type recombinase catalytic" evidence="6">
    <location>
        <begin position="2"/>
        <end position="137"/>
    </location>
</feature>
<dbReference type="SUPFAM" id="SSF53041">
    <property type="entry name" value="Resolvase-like"/>
    <property type="match status" value="1"/>
</dbReference>
<evidence type="ECO:0000256" key="2">
    <source>
        <dbReference type="ARBA" id="ARBA00022908"/>
    </source>
</evidence>
<dbReference type="Gene3D" id="1.10.10.60">
    <property type="entry name" value="Homeodomain-like"/>
    <property type="match status" value="1"/>
</dbReference>
<evidence type="ECO:0000256" key="4">
    <source>
        <dbReference type="ARBA" id="ARBA00023172"/>
    </source>
</evidence>
<dbReference type="InterPro" id="IPR036162">
    <property type="entry name" value="Resolvase-like_N_sf"/>
</dbReference>
<dbReference type="InterPro" id="IPR006119">
    <property type="entry name" value="Resolv_N"/>
</dbReference>
<sequence length="313" mass="35438">MTRYGYARVSTREQNPESQFDALTAAGVAPENIVIEKISGKLASRPKLDQLLERLEPGDQVVVTRLRRIGRNHQHLLDLVAWFDKHDVDFEVLEQGIDTSTPLGRLFFRFMAALAEFDREAIVEGTREGLAAARARGRVGGRPPALTQRQIDQAQIMYDSGKYTVDEIAETFRVSRSTMYKQLAAHQDGHDCALVVYRNTRTRKVDAYNNRRFGETGQSEEVQLEADRKWWPIAANRESRVKAIVYVVDGVVTRIRGITPGAKWKRDDRGYADVPVTAPLTELEIARQLPTLGIALGDRRPHVRGKIREYVSL</sequence>
<organism evidence="7 8">
    <name type="scientific">Amycolatopsis dongchuanensis</name>
    <dbReference type="NCBI Taxonomy" id="1070866"/>
    <lineage>
        <taxon>Bacteria</taxon>
        <taxon>Bacillati</taxon>
        <taxon>Actinomycetota</taxon>
        <taxon>Actinomycetes</taxon>
        <taxon>Pseudonocardiales</taxon>
        <taxon>Pseudonocardiaceae</taxon>
        <taxon>Amycolatopsis</taxon>
    </lineage>
</organism>
<evidence type="ECO:0000256" key="5">
    <source>
        <dbReference type="PROSITE-ProRule" id="PRU10137"/>
    </source>
</evidence>
<keyword evidence="8" id="KW-1185">Reference proteome</keyword>
<evidence type="ECO:0000313" key="7">
    <source>
        <dbReference type="EMBL" id="GAA4672093.1"/>
    </source>
</evidence>
<comment type="similarity">
    <text evidence="1">Belongs to the site-specific recombinase resolvase family.</text>
</comment>
<accession>A0ABP8VTA9</accession>
<dbReference type="CDD" id="cd03768">
    <property type="entry name" value="SR_ResInv"/>
    <property type="match status" value="1"/>
</dbReference>
<comment type="caution">
    <text evidence="7">The sequence shown here is derived from an EMBL/GenBank/DDBJ whole genome shotgun (WGS) entry which is preliminary data.</text>
</comment>
<dbReference type="InterPro" id="IPR009057">
    <property type="entry name" value="Homeodomain-like_sf"/>
</dbReference>
<dbReference type="PANTHER" id="PTHR30461">
    <property type="entry name" value="DNA-INVERTASE FROM LAMBDOID PROPHAGE"/>
    <property type="match status" value="1"/>
</dbReference>
<feature type="active site" description="O-(5'-phospho-DNA)-serine intermediate" evidence="5">
    <location>
        <position position="10"/>
    </location>
</feature>
<dbReference type="SMART" id="SM00857">
    <property type="entry name" value="Resolvase"/>
    <property type="match status" value="1"/>
</dbReference>
<reference evidence="8" key="1">
    <citation type="journal article" date="2019" name="Int. J. Syst. Evol. Microbiol.">
        <title>The Global Catalogue of Microorganisms (GCM) 10K type strain sequencing project: providing services to taxonomists for standard genome sequencing and annotation.</title>
        <authorList>
            <consortium name="The Broad Institute Genomics Platform"/>
            <consortium name="The Broad Institute Genome Sequencing Center for Infectious Disease"/>
            <person name="Wu L."/>
            <person name="Ma J."/>
        </authorList>
    </citation>
    <scope>NUCLEOTIDE SEQUENCE [LARGE SCALE GENOMIC DNA]</scope>
    <source>
        <strain evidence="8">JCM 18054</strain>
    </source>
</reference>